<dbReference type="VEuPathDB" id="FungiDB:PPTG_13460"/>
<feature type="region of interest" description="Disordered" evidence="1">
    <location>
        <begin position="1365"/>
        <end position="1394"/>
    </location>
</feature>
<organism evidence="2">
    <name type="scientific">Phytophthora nicotianae</name>
    <name type="common">Potato buckeye rot agent</name>
    <name type="synonym">Phytophthora parasitica</name>
    <dbReference type="NCBI Taxonomy" id="4792"/>
    <lineage>
        <taxon>Eukaryota</taxon>
        <taxon>Sar</taxon>
        <taxon>Stramenopiles</taxon>
        <taxon>Oomycota</taxon>
        <taxon>Peronosporomycetes</taxon>
        <taxon>Peronosporales</taxon>
        <taxon>Peronosporaceae</taxon>
        <taxon>Phytophthora</taxon>
    </lineage>
</organism>
<proteinExistence type="predicted"/>
<feature type="compositionally biased region" description="Polar residues" evidence="1">
    <location>
        <begin position="756"/>
        <end position="778"/>
    </location>
</feature>
<feature type="region of interest" description="Disordered" evidence="1">
    <location>
        <begin position="109"/>
        <end position="140"/>
    </location>
</feature>
<evidence type="ECO:0000313" key="2">
    <source>
        <dbReference type="EMBL" id="ETM43709.1"/>
    </source>
</evidence>
<reference evidence="2" key="1">
    <citation type="submission" date="2013-11" db="EMBL/GenBank/DDBJ databases">
        <title>The Genome Sequence of Phytophthora parasitica IAC_01/95.</title>
        <authorList>
            <consortium name="The Broad Institute Genomics Platform"/>
            <person name="Russ C."/>
            <person name="Tyler B."/>
            <person name="Panabieres F."/>
            <person name="Shan W."/>
            <person name="Tripathy S."/>
            <person name="Grunwald N."/>
            <person name="Machado M."/>
            <person name="Johnson C.S."/>
            <person name="Arredondo F."/>
            <person name="Hong C."/>
            <person name="Coffey M."/>
            <person name="Young S.K."/>
            <person name="Zeng Q."/>
            <person name="Gargeya S."/>
            <person name="Fitzgerald M."/>
            <person name="Abouelleil A."/>
            <person name="Alvarado L."/>
            <person name="Chapman S.B."/>
            <person name="Gainer-Dewar J."/>
            <person name="Goldberg J."/>
            <person name="Griggs A."/>
            <person name="Gujja S."/>
            <person name="Hansen M."/>
            <person name="Howarth C."/>
            <person name="Imamovic A."/>
            <person name="Ireland A."/>
            <person name="Larimer J."/>
            <person name="McCowan C."/>
            <person name="Murphy C."/>
            <person name="Pearson M."/>
            <person name="Poon T.W."/>
            <person name="Priest M."/>
            <person name="Roberts A."/>
            <person name="Saif S."/>
            <person name="Shea T."/>
            <person name="Sykes S."/>
            <person name="Wortman J."/>
            <person name="Nusbaum C."/>
            <person name="Birren B."/>
        </authorList>
    </citation>
    <scope>NUCLEOTIDE SEQUENCE [LARGE SCALE GENOMIC DNA]</scope>
    <source>
        <strain evidence="2">IAC_01/95</strain>
    </source>
</reference>
<feature type="region of interest" description="Disordered" evidence="1">
    <location>
        <begin position="183"/>
        <end position="255"/>
    </location>
</feature>
<protein>
    <submittedName>
        <fullName evidence="2">Uncharacterized protein</fullName>
    </submittedName>
</protein>
<feature type="compositionally biased region" description="Basic and acidic residues" evidence="1">
    <location>
        <begin position="1370"/>
        <end position="1380"/>
    </location>
</feature>
<feature type="region of interest" description="Disordered" evidence="1">
    <location>
        <begin position="562"/>
        <end position="634"/>
    </location>
</feature>
<feature type="compositionally biased region" description="Low complexity" evidence="1">
    <location>
        <begin position="576"/>
        <end position="590"/>
    </location>
</feature>
<dbReference type="Proteomes" id="UP000054532">
    <property type="component" value="Unassembled WGS sequence"/>
</dbReference>
<name>W2N7K8_PHYNI</name>
<sequence>MRGTLLRKSVQVIAAMFLKMNKTFFFAVVFVTWRQTFAAQSHMRMGRAALRSFQGYFSHMPGRLHSGLILTQQSVGMEETRGAEHPYGNTSMHRRFSFSREAVEAIEKGKYHSSVNKSPDKSPRKAFSSPSMTRTNVPPDYWGELRADHLGVQAQAASIAQDEIIPPASVSDDVSFMLEVKSQSDRFSDDDSDGSSYSSVCSKDEYSPTPSSAESVTSSSPLLHRGPPAGFNSPDGEATELSLLDGQDKPREGVERELQSQLSLDMKVRSPLSSNLNCKLPPAGKNTGKSEDDLPDWLLERTTLSPPVSTTKMPPRSPQQIEDEIRFAVDSAAARVQQELGRREQFNSELQSAAMWSPTQATADKQSATSKPFSNGGNDLEGRAHVSDELFGAQDEEETQPIADHVDANEVEHGDLLLLMEVVIGDGRTETIEIHEGDNPDILASAFAQKHALQPGSVPKLRNLIQEQLNALAEAEPEKNLQSELIVEDEWAVDAEFEQFVNANSRSFAFTPSAPETSHANDGVDIVYRPQPEHHTNAPWQIHERENNREFNYNNLVARYGHSQHSGKVDPEGRRSAPSGAAAPLGAAAPYSVQTMEHSRSGERVSASSRAPAFTTTVQGTRSSSSKKKTNLADAPAYERLHALAESKEKWIQRAQKAKELEQVRDEQRLQQVELMAAKSRELVANRTNGNYAHIGERLHDEALSDIARKVQRHERRVVEREQQQDWMCPKCAYVNQYNDSRCQNKMAQKLRAQHGKSSTVSHSGRRGTASSAKSSFGVQPEVLCGQPKPERLFQPTLLTTSSSAMKAVNANKEKSFRMASMRRQRHQSAVAEEFQQTCPFKPKINNVSEEIVREKQETAAAVAALNGETRRTRNPHLELYENSFQVRVQREEREEEYFKQFSFKPDIGVNALWVAPDKSQSDFVERLAVDKYHELERKRAALHDKYAPNRDPHTGKELFKPETGRAPAFARNKQGLPIGDFLHAAHREQQEYHRQLREKDQREIEKKSQQTFVSEASRQALERRKADTCMRIFNALLTMSRQPSTTPEFGESSEPTNCEETQETNTETVIPVRVDLSALPVEISRVVAIVFEYANHAPISRDAFSGYMDRLVREVPGVTYSQIIFVAEHLQTDRGGRHRHQSHHSDPEREAALAAAEQKELTFHPVIDKNSREIATKHGRLSGSKVFEALNQYYDHYLERKEQLRKQQQREFKKSHPFHPTLVTKTHQREPAAAAFYDKILMGNFDNSGNTVSWEAPAFVPPTASNRNACVSAPPSAPLQTALSNARPCVRPIENERSRFYTAASADEDLLEETTRSISRSSSSSQLEDAELTSRVLAALDEKPASTSPTSSYLLTKALSVNDDSSFSTDKECSVRSPEDSALSPSDYEFTDM</sequence>
<gene>
    <name evidence="2" type="ORF">L914_10906</name>
</gene>
<evidence type="ECO:0000256" key="1">
    <source>
        <dbReference type="SAM" id="MobiDB-lite"/>
    </source>
</evidence>
<feature type="region of interest" description="Disordered" evidence="1">
    <location>
        <begin position="273"/>
        <end position="293"/>
    </location>
</feature>
<dbReference type="PANTHER" id="PTHR35381">
    <property type="entry name" value="EF-HAND DOMAIN-CONTAINING PROTEIN"/>
    <property type="match status" value="1"/>
</dbReference>
<dbReference type="PANTHER" id="PTHR35381:SF1">
    <property type="entry name" value="EF-HAND DOMAIN-CONTAINING PROTEIN"/>
    <property type="match status" value="1"/>
</dbReference>
<accession>W2N7K8</accession>
<feature type="compositionally biased region" description="Low complexity" evidence="1">
    <location>
        <begin position="194"/>
        <end position="221"/>
    </location>
</feature>
<feature type="region of interest" description="Disordered" evidence="1">
    <location>
        <begin position="753"/>
        <end position="781"/>
    </location>
</feature>
<feature type="region of interest" description="Disordered" evidence="1">
    <location>
        <begin position="1043"/>
        <end position="1066"/>
    </location>
</feature>
<feature type="compositionally biased region" description="Polar residues" evidence="1">
    <location>
        <begin position="606"/>
        <end position="624"/>
    </location>
</feature>
<dbReference type="EMBL" id="KI693559">
    <property type="protein sequence ID" value="ETM43709.1"/>
    <property type="molecule type" value="Genomic_DNA"/>
</dbReference>
<feature type="compositionally biased region" description="Low complexity" evidence="1">
    <location>
        <begin position="1055"/>
        <end position="1066"/>
    </location>
</feature>
<feature type="compositionally biased region" description="Basic and acidic residues" evidence="1">
    <location>
        <begin position="246"/>
        <end position="255"/>
    </location>
</feature>